<dbReference type="InterPro" id="IPR005135">
    <property type="entry name" value="Endo/exonuclease/phosphatase"/>
</dbReference>
<dbReference type="InterPro" id="IPR043502">
    <property type="entry name" value="DNA/RNA_pol_sf"/>
</dbReference>
<keyword evidence="2" id="KW-0548">Nucleotidyltransferase</keyword>
<dbReference type="InterPro" id="IPR000477">
    <property type="entry name" value="RT_dom"/>
</dbReference>
<dbReference type="Proteomes" id="UP000478052">
    <property type="component" value="Unassembled WGS sequence"/>
</dbReference>
<dbReference type="EMBL" id="VUJU01011871">
    <property type="protein sequence ID" value="KAF0709653.1"/>
    <property type="molecule type" value="Genomic_DNA"/>
</dbReference>
<accession>A0A6G0VU39</accession>
<evidence type="ECO:0000259" key="1">
    <source>
        <dbReference type="PROSITE" id="PS50878"/>
    </source>
</evidence>
<dbReference type="CDD" id="cd01650">
    <property type="entry name" value="RT_nLTR_like"/>
    <property type="match status" value="1"/>
</dbReference>
<evidence type="ECO:0000313" key="2">
    <source>
        <dbReference type="EMBL" id="KAF0709653.1"/>
    </source>
</evidence>
<dbReference type="PANTHER" id="PTHR36688">
    <property type="entry name" value="ENDO/EXONUCLEASE/PHOSPHATASE DOMAIN-CONTAINING PROTEIN"/>
    <property type="match status" value="1"/>
</dbReference>
<name>A0A6G0VU39_APHCR</name>
<dbReference type="AlphaFoldDB" id="A0A6G0VU39"/>
<dbReference type="GO" id="GO:0003964">
    <property type="term" value="F:RNA-directed DNA polymerase activity"/>
    <property type="evidence" value="ECO:0007669"/>
    <property type="project" value="UniProtKB-KW"/>
</dbReference>
<evidence type="ECO:0000313" key="3">
    <source>
        <dbReference type="Proteomes" id="UP000478052"/>
    </source>
</evidence>
<dbReference type="SUPFAM" id="SSF56672">
    <property type="entry name" value="DNA/RNA polymerases"/>
    <property type="match status" value="1"/>
</dbReference>
<dbReference type="PROSITE" id="PS50878">
    <property type="entry name" value="RT_POL"/>
    <property type="match status" value="1"/>
</dbReference>
<proteinExistence type="predicted"/>
<dbReference type="InterPro" id="IPR052560">
    <property type="entry name" value="RdDP_mobile_element"/>
</dbReference>
<protein>
    <submittedName>
        <fullName evidence="2">Putative RNA-directed DNA polymerase</fullName>
    </submittedName>
</protein>
<dbReference type="Pfam" id="PF00078">
    <property type="entry name" value="RVT_1"/>
    <property type="match status" value="1"/>
</dbReference>
<organism evidence="2 3">
    <name type="scientific">Aphis craccivora</name>
    <name type="common">Cowpea aphid</name>
    <dbReference type="NCBI Taxonomy" id="307492"/>
    <lineage>
        <taxon>Eukaryota</taxon>
        <taxon>Metazoa</taxon>
        <taxon>Ecdysozoa</taxon>
        <taxon>Arthropoda</taxon>
        <taxon>Hexapoda</taxon>
        <taxon>Insecta</taxon>
        <taxon>Pterygota</taxon>
        <taxon>Neoptera</taxon>
        <taxon>Paraneoptera</taxon>
        <taxon>Hemiptera</taxon>
        <taxon>Sternorrhyncha</taxon>
        <taxon>Aphidomorpha</taxon>
        <taxon>Aphidoidea</taxon>
        <taxon>Aphididae</taxon>
        <taxon>Aphidini</taxon>
        <taxon>Aphis</taxon>
        <taxon>Aphis</taxon>
    </lineage>
</organism>
<reference evidence="2 3" key="1">
    <citation type="submission" date="2019-08" db="EMBL/GenBank/DDBJ databases">
        <title>Whole genome of Aphis craccivora.</title>
        <authorList>
            <person name="Voronova N.V."/>
            <person name="Shulinski R.S."/>
            <person name="Bandarenka Y.V."/>
            <person name="Zhorov D.G."/>
            <person name="Warner D."/>
        </authorList>
    </citation>
    <scope>NUCLEOTIDE SEQUENCE [LARGE SCALE GENOMIC DNA]</scope>
    <source>
        <strain evidence="2">180601</strain>
        <tissue evidence="2">Whole Body</tissue>
    </source>
</reference>
<dbReference type="SUPFAM" id="SSF56219">
    <property type="entry name" value="DNase I-like"/>
    <property type="match status" value="1"/>
</dbReference>
<keyword evidence="2" id="KW-0695">RNA-directed DNA polymerase</keyword>
<feature type="domain" description="Reverse transcriptase" evidence="1">
    <location>
        <begin position="501"/>
        <end position="771"/>
    </location>
</feature>
<feature type="non-terminal residue" evidence="2">
    <location>
        <position position="1018"/>
    </location>
</feature>
<comment type="caution">
    <text evidence="2">The sequence shown here is derived from an EMBL/GenBank/DDBJ whole genome shotgun (WGS) entry which is preliminary data.</text>
</comment>
<dbReference type="OrthoDB" id="6628643at2759"/>
<dbReference type="PANTHER" id="PTHR36688:SF2">
    <property type="entry name" value="ENDONUCLEASE_EXONUCLEASE_PHOSPHATASE DOMAIN-CONTAINING PROTEIN"/>
    <property type="match status" value="1"/>
</dbReference>
<dbReference type="InterPro" id="IPR036691">
    <property type="entry name" value="Endo/exonu/phosph_ase_sf"/>
</dbReference>
<keyword evidence="2" id="KW-0808">Transferase</keyword>
<dbReference type="Pfam" id="PF14529">
    <property type="entry name" value="Exo_endo_phos_2"/>
    <property type="match status" value="1"/>
</dbReference>
<dbReference type="Gene3D" id="3.60.10.10">
    <property type="entry name" value="Endonuclease/exonuclease/phosphatase"/>
    <property type="match status" value="1"/>
</dbReference>
<keyword evidence="3" id="KW-1185">Reference proteome</keyword>
<gene>
    <name evidence="2" type="ORF">FWK35_00038214</name>
</gene>
<sequence>MHKIKLNKTNTDHNNILQWNINGFYKKIDDLKRLIHKYSPLVICLQETNFPENHIAELKGYLGYSKNRSVRGRASGGASIYANSSFPSEEIKITSNFEVTAITVHIKEKITICNIYLPNQHDFEIENLENIINQLPRPYILTGDFNSHNTLWGSTHIDNRGKKIEKMLDHNYITLLNNGSPTHFNTANGSVSAIDLSFSSANISTNLDWTVEQELYNSDHWPIIIKIHNRDSTLIYKTKEKWNLKKPNWELFSNTIQSELEKCLPMDDNSIDEIVDIFTEIIHNTGMNIIKKNKYSGTKKPVPWWSEECKNIIKIKNKALNKFRKSRNIIDLIELKKQRAKAKYIIKNCKTNSWNSFTSSITCLENPNIVWNKVKSIKGVQKSTCIKLLRTNNNKSIITEPLEIANALGEYFQEISDDNNFDPNFSKYKSEIEKQNINVKELTTVEHIDTPNLNLTITRKELDNTINEHKSNCCGPDDIPFIFIQNLPEIGKITLLEIFNKMWTQHKFPKKWKQATIIPIHKPNQNKFAVQGYRPISLLCTMSKIFEKIVSVRLNWFLEKNKFLAEEQFGFRKNRSTYDCLVNIDTEICETIACKQYMGLVSLDIQKAYDMTWRYRIILILLDWGVKGNILYFIHNFLIDRTFEVAVDGHHSSLYNLNNGIAQGSSISVKLFLIAINDVPKLIPTPGKITIYADDSNIFFRHKCIDTLRKELQKYTNSLNDWSKNTGFKFAPEKSQFIIFSHKKIKNKPTLKMDNKIIPYTKHLKILGLTFDEKLTWTTHIKKLKDKAKKRLNIIKVLSGTKWGADSKTLINIYNSLIRSILDYGSPLYMTSRNSALTMLDVIHNAGLRMASGAFRSSPINSILNITGEQPLNNRRNQLMLQYAVRTATDPNKPTYSTVFNNRFENTFNNNKKLIQPMYKRIKEKEGELKLDISNILTREIPVKPPWTTTKYSFDMSIAIYNKKETTNLTYKNAFYELTNSLPDHIHIYTDASKTNKGVGVAAVFLQTEFSERLSDNC</sequence>